<proteinExistence type="predicted"/>
<dbReference type="InterPro" id="IPR012337">
    <property type="entry name" value="RNaseH-like_sf"/>
</dbReference>
<dbReference type="AlphaFoldDB" id="A0A821GSA1"/>
<comment type="caution">
    <text evidence="2">The sequence shown here is derived from an EMBL/GenBank/DDBJ whole genome shotgun (WGS) entry which is preliminary data.</text>
</comment>
<keyword evidence="3" id="KW-1185">Reference proteome</keyword>
<feature type="domain" description="Integrase catalytic" evidence="1">
    <location>
        <begin position="1"/>
        <end position="100"/>
    </location>
</feature>
<dbReference type="Gene3D" id="2.30.30.850">
    <property type="match status" value="1"/>
</dbReference>
<dbReference type="InterPro" id="IPR050951">
    <property type="entry name" value="Retrovirus_Pol_polyprotein"/>
</dbReference>
<dbReference type="PANTHER" id="PTHR37984">
    <property type="entry name" value="PROTEIN CBG26694"/>
    <property type="match status" value="1"/>
</dbReference>
<dbReference type="PANTHER" id="PTHR37984:SF5">
    <property type="entry name" value="PROTEIN NYNRIN-LIKE"/>
    <property type="match status" value="1"/>
</dbReference>
<dbReference type="Gene3D" id="3.30.420.10">
    <property type="entry name" value="Ribonuclease H-like superfamily/Ribonuclease H"/>
    <property type="match status" value="1"/>
</dbReference>
<dbReference type="Pfam" id="PF13683">
    <property type="entry name" value="rve_3"/>
    <property type="match status" value="1"/>
</dbReference>
<dbReference type="EMBL" id="CAJOBP010031960">
    <property type="protein sequence ID" value="CAF4673086.1"/>
    <property type="molecule type" value="Genomic_DNA"/>
</dbReference>
<dbReference type="InterPro" id="IPR036397">
    <property type="entry name" value="RNaseH_sf"/>
</dbReference>
<organism evidence="2 3">
    <name type="scientific">Rotaria socialis</name>
    <dbReference type="NCBI Taxonomy" id="392032"/>
    <lineage>
        <taxon>Eukaryota</taxon>
        <taxon>Metazoa</taxon>
        <taxon>Spiralia</taxon>
        <taxon>Gnathifera</taxon>
        <taxon>Rotifera</taxon>
        <taxon>Eurotatoria</taxon>
        <taxon>Bdelloidea</taxon>
        <taxon>Philodinida</taxon>
        <taxon>Philodinidae</taxon>
        <taxon>Rotaria</taxon>
    </lineage>
</organism>
<protein>
    <recommendedName>
        <fullName evidence="1">Integrase catalytic domain-containing protein</fullName>
    </recommendedName>
</protein>
<sequence>MIHGAPERLITDNGVHFNNTLMKTITTMINTTHSFSASYHPQTNGQVERFNATFCTQLVKYYDENEDDWDDYLQSVVYAYNTGIHATTGFIPYEPAFGRRQKSPFDSNSSNFTLTQPDKFFKYLQKTRRTILKQAQENISHQQQLTKLRYDKHRKDMSYSIGDLVFLKVCDNRTKLDERWIGPCQVINKTGEQNYFVQDNETGKSTWAHISQLQPVMERVV</sequence>
<dbReference type="GO" id="GO:0003676">
    <property type="term" value="F:nucleic acid binding"/>
    <property type="evidence" value="ECO:0007669"/>
    <property type="project" value="InterPro"/>
</dbReference>
<dbReference type="InterPro" id="IPR001584">
    <property type="entry name" value="Integrase_cat-core"/>
</dbReference>
<dbReference type="Proteomes" id="UP000663873">
    <property type="component" value="Unassembled WGS sequence"/>
</dbReference>
<evidence type="ECO:0000313" key="3">
    <source>
        <dbReference type="Proteomes" id="UP000663873"/>
    </source>
</evidence>
<name>A0A821GSA1_9BILA</name>
<reference evidence="2" key="1">
    <citation type="submission" date="2021-02" db="EMBL/GenBank/DDBJ databases">
        <authorList>
            <person name="Nowell W R."/>
        </authorList>
    </citation>
    <scope>NUCLEOTIDE SEQUENCE</scope>
</reference>
<dbReference type="PROSITE" id="PS50994">
    <property type="entry name" value="INTEGRASE"/>
    <property type="match status" value="1"/>
</dbReference>
<dbReference type="GO" id="GO:0015074">
    <property type="term" value="P:DNA integration"/>
    <property type="evidence" value="ECO:0007669"/>
    <property type="project" value="InterPro"/>
</dbReference>
<accession>A0A821GSA1</accession>
<dbReference type="SUPFAM" id="SSF53098">
    <property type="entry name" value="Ribonuclease H-like"/>
    <property type="match status" value="1"/>
</dbReference>
<evidence type="ECO:0000313" key="2">
    <source>
        <dbReference type="EMBL" id="CAF4673086.1"/>
    </source>
</evidence>
<evidence type="ECO:0000259" key="1">
    <source>
        <dbReference type="PROSITE" id="PS50994"/>
    </source>
</evidence>
<gene>
    <name evidence="2" type="ORF">UJA718_LOCUS34856</name>
</gene>